<evidence type="ECO:0000313" key="7">
    <source>
        <dbReference type="Proteomes" id="UP000289886"/>
    </source>
</evidence>
<evidence type="ECO:0000256" key="2">
    <source>
        <dbReference type="ARBA" id="ARBA00022490"/>
    </source>
</evidence>
<dbReference type="FunFam" id="2.30.30.190:FF:000013">
    <property type="entry name" value="Tubulin-folding cofactor B"/>
    <property type="match status" value="1"/>
</dbReference>
<proteinExistence type="inferred from homology"/>
<evidence type="ECO:0000256" key="3">
    <source>
        <dbReference type="ARBA" id="ARBA00023186"/>
    </source>
</evidence>
<dbReference type="Gene3D" id="3.10.20.90">
    <property type="entry name" value="Phosphatidylinositol 3-kinase Catalytic Subunit, Chain A, domain 1"/>
    <property type="match status" value="1"/>
</dbReference>
<feature type="domain" description="CAP-Gly" evidence="5">
    <location>
        <begin position="184"/>
        <end position="226"/>
    </location>
</feature>
<evidence type="ECO:0000259" key="5">
    <source>
        <dbReference type="PROSITE" id="PS50245"/>
    </source>
</evidence>
<dbReference type="PANTHER" id="PTHR18916:SF85">
    <property type="entry name" value="TUBULIN-FOLDING COFACTOR B"/>
    <property type="match status" value="1"/>
</dbReference>
<dbReference type="Gene3D" id="2.30.30.190">
    <property type="entry name" value="CAP Gly-rich-like domain"/>
    <property type="match status" value="1"/>
</dbReference>
<dbReference type="InterPro" id="IPR036859">
    <property type="entry name" value="CAP-Gly_dom_sf"/>
</dbReference>
<keyword evidence="2" id="KW-0963">Cytoplasm</keyword>
<keyword evidence="7" id="KW-1185">Reference proteome</keyword>
<organism evidence="6 7">
    <name type="scientific">Acipenser ruthenus</name>
    <name type="common">Sterlet sturgeon</name>
    <dbReference type="NCBI Taxonomy" id="7906"/>
    <lineage>
        <taxon>Eukaryota</taxon>
        <taxon>Metazoa</taxon>
        <taxon>Chordata</taxon>
        <taxon>Craniata</taxon>
        <taxon>Vertebrata</taxon>
        <taxon>Euteleostomi</taxon>
        <taxon>Actinopterygii</taxon>
        <taxon>Chondrostei</taxon>
        <taxon>Acipenseriformes</taxon>
        <taxon>Acipenseridae</taxon>
        <taxon>Acipenser</taxon>
    </lineage>
</organism>
<sequence length="246" mass="27638">MDGVTVITNPTVSVRVTSTANSFEALRRFNRGITIAEFKCKLELVVGIQASCMDLQLFSSTDTFLQKLDDNEALMGSYPVDDNCRIHVIDKSGSQSGVFEDLSAVEKFELPDEVYDKRSESVRSFLKKNKAGRFNEEKAAQKEELQVQRDAEEKLLAEALSPGLRCEVQVVGQPTRRGTVMYVGNTEFKPGYWVGVKYDEPLGKHDGSVNGKQYFECQHKYGAFVKPQYVTVGDFPEEDYGLNDEM</sequence>
<dbReference type="GO" id="GO:0043014">
    <property type="term" value="F:alpha-tubulin binding"/>
    <property type="evidence" value="ECO:0007669"/>
    <property type="project" value="InterPro"/>
</dbReference>
<dbReference type="GO" id="GO:0051010">
    <property type="term" value="F:microtubule plus-end binding"/>
    <property type="evidence" value="ECO:0007669"/>
    <property type="project" value="TreeGrafter"/>
</dbReference>
<evidence type="ECO:0000256" key="4">
    <source>
        <dbReference type="ARBA" id="ARBA00025779"/>
    </source>
</evidence>
<dbReference type="CDD" id="cd01789">
    <property type="entry name" value="Ubl_TBCB"/>
    <property type="match status" value="1"/>
</dbReference>
<accession>A0A444UHA2</accession>
<dbReference type="GO" id="GO:0035371">
    <property type="term" value="C:microtubule plus-end"/>
    <property type="evidence" value="ECO:0007669"/>
    <property type="project" value="TreeGrafter"/>
</dbReference>
<dbReference type="InterPro" id="IPR000626">
    <property type="entry name" value="Ubiquitin-like_dom"/>
</dbReference>
<dbReference type="SUPFAM" id="SSF74924">
    <property type="entry name" value="Cap-Gly domain"/>
    <property type="match status" value="1"/>
</dbReference>
<dbReference type="SUPFAM" id="SSF54236">
    <property type="entry name" value="Ubiquitin-like"/>
    <property type="match status" value="1"/>
</dbReference>
<dbReference type="GO" id="GO:0007021">
    <property type="term" value="P:tubulin complex assembly"/>
    <property type="evidence" value="ECO:0007669"/>
    <property type="project" value="InterPro"/>
</dbReference>
<name>A0A444UHA2_ACIRT</name>
<gene>
    <name evidence="6" type="ORF">EOD39_4709</name>
</gene>
<dbReference type="InterPro" id="IPR000938">
    <property type="entry name" value="CAP-Gly_domain"/>
</dbReference>
<dbReference type="InterPro" id="IPR029071">
    <property type="entry name" value="Ubiquitin-like_domsf"/>
</dbReference>
<dbReference type="OrthoDB" id="5295208at2759"/>
<dbReference type="InterPro" id="IPR045172">
    <property type="entry name" value="TBCB_Ubl"/>
</dbReference>
<dbReference type="Proteomes" id="UP000289886">
    <property type="component" value="Unassembled WGS sequence"/>
</dbReference>
<protein>
    <submittedName>
        <fullName evidence="6">Tubulin-folding cofactor B</fullName>
    </submittedName>
</protein>
<evidence type="ECO:0000313" key="6">
    <source>
        <dbReference type="EMBL" id="RXM34553.1"/>
    </source>
</evidence>
<dbReference type="PROSITE" id="PS00845">
    <property type="entry name" value="CAP_GLY_1"/>
    <property type="match status" value="1"/>
</dbReference>
<dbReference type="SMART" id="SM01052">
    <property type="entry name" value="CAP_GLY"/>
    <property type="match status" value="1"/>
</dbReference>
<dbReference type="GO" id="GO:0005829">
    <property type="term" value="C:cytosol"/>
    <property type="evidence" value="ECO:0007669"/>
    <property type="project" value="UniProtKB-ARBA"/>
</dbReference>
<reference evidence="6 7" key="1">
    <citation type="submission" date="2019-01" db="EMBL/GenBank/DDBJ databases">
        <title>Draft Genome and Complete Hox-Cluster Characterization of the Sterlet Sturgeon (Acipenser ruthenus).</title>
        <authorList>
            <person name="Wei Q."/>
        </authorList>
    </citation>
    <scope>NUCLEOTIDE SEQUENCE [LARGE SCALE GENOMIC DNA]</scope>
    <source>
        <strain evidence="6">WHYD16114868_AA</strain>
        <tissue evidence="6">Blood</tissue>
    </source>
</reference>
<dbReference type="AlphaFoldDB" id="A0A444UHA2"/>
<dbReference type="GO" id="GO:0005938">
    <property type="term" value="C:cell cortex"/>
    <property type="evidence" value="ECO:0007669"/>
    <property type="project" value="TreeGrafter"/>
</dbReference>
<dbReference type="GO" id="GO:0031122">
    <property type="term" value="P:cytoplasmic microtubule organization"/>
    <property type="evidence" value="ECO:0007669"/>
    <property type="project" value="TreeGrafter"/>
</dbReference>
<dbReference type="PROSITE" id="PS50245">
    <property type="entry name" value="CAP_GLY_2"/>
    <property type="match status" value="1"/>
</dbReference>
<keyword evidence="3" id="KW-0143">Chaperone</keyword>
<dbReference type="PANTHER" id="PTHR18916">
    <property type="entry name" value="DYNACTIN 1-RELATED MICROTUBULE-BINDING"/>
    <property type="match status" value="1"/>
</dbReference>
<comment type="similarity">
    <text evidence="4">Belongs to the TBCB family.</text>
</comment>
<dbReference type="Pfam" id="PF01302">
    <property type="entry name" value="CAP_GLY"/>
    <property type="match status" value="1"/>
</dbReference>
<dbReference type="Pfam" id="PF14560">
    <property type="entry name" value="Ubiquitin_2"/>
    <property type="match status" value="1"/>
</dbReference>
<evidence type="ECO:0000256" key="1">
    <source>
        <dbReference type="ARBA" id="ARBA00004496"/>
    </source>
</evidence>
<dbReference type="GO" id="GO:0007023">
    <property type="term" value="P:post-chaperonin tubulin folding pathway"/>
    <property type="evidence" value="ECO:0007669"/>
    <property type="project" value="InterPro"/>
</dbReference>
<dbReference type="GO" id="GO:0005634">
    <property type="term" value="C:nucleus"/>
    <property type="evidence" value="ECO:0007669"/>
    <property type="project" value="TreeGrafter"/>
</dbReference>
<comment type="caution">
    <text evidence="6">The sequence shown here is derived from an EMBL/GenBank/DDBJ whole genome shotgun (WGS) entry which is preliminary data.</text>
</comment>
<dbReference type="EMBL" id="SCEB01214575">
    <property type="protein sequence ID" value="RXM34553.1"/>
    <property type="molecule type" value="Genomic_DNA"/>
</dbReference>
<comment type="subcellular location">
    <subcellularLocation>
        <location evidence="1">Cytoplasm</location>
    </subcellularLocation>
</comment>